<proteinExistence type="predicted"/>
<dbReference type="AlphaFoldDB" id="A0A1X7V227"/>
<dbReference type="Pfam" id="PF05380">
    <property type="entry name" value="Peptidase_A17"/>
    <property type="match status" value="1"/>
</dbReference>
<dbReference type="InterPro" id="IPR008042">
    <property type="entry name" value="Retrotrans_Pao"/>
</dbReference>
<dbReference type="OMA" id="WHEAASA"/>
<name>A0A1X7V227_AMPQE</name>
<evidence type="ECO:0008006" key="2">
    <source>
        <dbReference type="Google" id="ProtNLM"/>
    </source>
</evidence>
<accession>A0A1X7V227</accession>
<protein>
    <recommendedName>
        <fullName evidence="2">Reverse transcriptase domain-containing protein</fullName>
    </recommendedName>
</protein>
<dbReference type="InParanoid" id="A0A1X7V227"/>
<dbReference type="PANTHER" id="PTHR47331">
    <property type="entry name" value="PHD-TYPE DOMAIN-CONTAINING PROTEIN"/>
    <property type="match status" value="1"/>
</dbReference>
<dbReference type="EnsemblMetazoa" id="Aqu2.1.34063_001">
    <property type="protein sequence ID" value="Aqu2.1.34063_001"/>
    <property type="gene ID" value="Aqu2.1.34063"/>
</dbReference>
<dbReference type="OrthoDB" id="6608729at2759"/>
<evidence type="ECO:0000313" key="1">
    <source>
        <dbReference type="EnsemblMetazoa" id="Aqu2.1.34063_001"/>
    </source>
</evidence>
<organism evidence="1">
    <name type="scientific">Amphimedon queenslandica</name>
    <name type="common">Sponge</name>
    <dbReference type="NCBI Taxonomy" id="400682"/>
    <lineage>
        <taxon>Eukaryota</taxon>
        <taxon>Metazoa</taxon>
        <taxon>Porifera</taxon>
        <taxon>Demospongiae</taxon>
        <taxon>Heteroscleromorpha</taxon>
        <taxon>Haplosclerida</taxon>
        <taxon>Niphatidae</taxon>
        <taxon>Amphimedon</taxon>
    </lineage>
</organism>
<sequence>MVEVERRYRDVLRFLWFGNQQSENPNIVKTVHQKRPQVVATFLHFIYVDDLTTGASNVELGYEFYLKAKLQLAEAGFNHRKFVSNSTDLTGRILVNEGLSTEAHTSNTLALEHKVLGVTWKPLDDQLWFDITEVNEYLKTIQLPKRNVVGVAAKIYDPLGILSPLTVVFKVFFQRLCK</sequence>
<reference evidence="1" key="1">
    <citation type="submission" date="2017-05" db="UniProtKB">
        <authorList>
            <consortium name="EnsemblMetazoa"/>
        </authorList>
    </citation>
    <scope>IDENTIFICATION</scope>
</reference>